<gene>
    <name evidence="1" type="ORF">QJS10_CPA09g00091</name>
</gene>
<dbReference type="Proteomes" id="UP001180020">
    <property type="component" value="Unassembled WGS sequence"/>
</dbReference>
<keyword evidence="2" id="KW-1185">Reference proteome</keyword>
<name>A0AAV9E5P2_ACOCL</name>
<dbReference type="AlphaFoldDB" id="A0AAV9E5P2"/>
<reference evidence="1" key="2">
    <citation type="submission" date="2023-06" db="EMBL/GenBank/DDBJ databases">
        <authorList>
            <person name="Ma L."/>
            <person name="Liu K.-W."/>
            <person name="Li Z."/>
            <person name="Hsiao Y.-Y."/>
            <person name="Qi Y."/>
            <person name="Fu T."/>
            <person name="Tang G."/>
            <person name="Zhang D."/>
            <person name="Sun W.-H."/>
            <person name="Liu D.-K."/>
            <person name="Li Y."/>
            <person name="Chen G.-Z."/>
            <person name="Liu X.-D."/>
            <person name="Liao X.-Y."/>
            <person name="Jiang Y.-T."/>
            <person name="Yu X."/>
            <person name="Hao Y."/>
            <person name="Huang J."/>
            <person name="Zhao X.-W."/>
            <person name="Ke S."/>
            <person name="Chen Y.-Y."/>
            <person name="Wu W.-L."/>
            <person name="Hsu J.-L."/>
            <person name="Lin Y.-F."/>
            <person name="Huang M.-D."/>
            <person name="Li C.-Y."/>
            <person name="Huang L."/>
            <person name="Wang Z.-W."/>
            <person name="Zhao X."/>
            <person name="Zhong W.-Y."/>
            <person name="Peng D.-H."/>
            <person name="Ahmad S."/>
            <person name="Lan S."/>
            <person name="Zhang J.-S."/>
            <person name="Tsai W.-C."/>
            <person name="Van De Peer Y."/>
            <person name="Liu Z.-J."/>
        </authorList>
    </citation>
    <scope>NUCLEOTIDE SEQUENCE</scope>
    <source>
        <strain evidence="1">CP</strain>
        <tissue evidence="1">Leaves</tissue>
    </source>
</reference>
<accession>A0AAV9E5P2</accession>
<dbReference type="PANTHER" id="PTHR34788">
    <property type="entry name" value="F15I1.22"/>
    <property type="match status" value="1"/>
</dbReference>
<proteinExistence type="predicted"/>
<evidence type="ECO:0000313" key="1">
    <source>
        <dbReference type="EMBL" id="KAK1308298.1"/>
    </source>
</evidence>
<dbReference type="EMBL" id="JAUJYO010000009">
    <property type="protein sequence ID" value="KAK1308298.1"/>
    <property type="molecule type" value="Genomic_DNA"/>
</dbReference>
<evidence type="ECO:0000313" key="2">
    <source>
        <dbReference type="Proteomes" id="UP001180020"/>
    </source>
</evidence>
<reference evidence="1" key="1">
    <citation type="journal article" date="2023" name="Nat. Commun.">
        <title>Diploid and tetraploid genomes of Acorus and the evolution of monocots.</title>
        <authorList>
            <person name="Ma L."/>
            <person name="Liu K.W."/>
            <person name="Li Z."/>
            <person name="Hsiao Y.Y."/>
            <person name="Qi Y."/>
            <person name="Fu T."/>
            <person name="Tang G.D."/>
            <person name="Zhang D."/>
            <person name="Sun W.H."/>
            <person name="Liu D.K."/>
            <person name="Li Y."/>
            <person name="Chen G.Z."/>
            <person name="Liu X.D."/>
            <person name="Liao X.Y."/>
            <person name="Jiang Y.T."/>
            <person name="Yu X."/>
            <person name="Hao Y."/>
            <person name="Huang J."/>
            <person name="Zhao X.W."/>
            <person name="Ke S."/>
            <person name="Chen Y.Y."/>
            <person name="Wu W.L."/>
            <person name="Hsu J.L."/>
            <person name="Lin Y.F."/>
            <person name="Huang M.D."/>
            <person name="Li C.Y."/>
            <person name="Huang L."/>
            <person name="Wang Z.W."/>
            <person name="Zhao X."/>
            <person name="Zhong W.Y."/>
            <person name="Peng D.H."/>
            <person name="Ahmad S."/>
            <person name="Lan S."/>
            <person name="Zhang J.S."/>
            <person name="Tsai W.C."/>
            <person name="Van de Peer Y."/>
            <person name="Liu Z.J."/>
        </authorList>
    </citation>
    <scope>NUCLEOTIDE SEQUENCE</scope>
    <source>
        <strain evidence="1">CP</strain>
    </source>
</reference>
<dbReference type="PANTHER" id="PTHR34788:SF4">
    <property type="entry name" value="F15I1.22"/>
    <property type="match status" value="1"/>
</dbReference>
<organism evidence="1 2">
    <name type="scientific">Acorus calamus</name>
    <name type="common">Sweet flag</name>
    <dbReference type="NCBI Taxonomy" id="4465"/>
    <lineage>
        <taxon>Eukaryota</taxon>
        <taxon>Viridiplantae</taxon>
        <taxon>Streptophyta</taxon>
        <taxon>Embryophyta</taxon>
        <taxon>Tracheophyta</taxon>
        <taxon>Spermatophyta</taxon>
        <taxon>Magnoliopsida</taxon>
        <taxon>Liliopsida</taxon>
        <taxon>Acoraceae</taxon>
        <taxon>Acorus</taxon>
    </lineage>
</organism>
<sequence>MAPSDDDHLLRTPRHIPAIRLRLPRKILSLFRPKSSSARRRRTPSIRLGGGRQRRTFRRWGVGFLRRIRLSMILKRLREAYRAAVADLFEAGASMDVLHSRLMMETYFAVPVMPVSVAGFRFSSAVGYIR</sequence>
<protein>
    <submittedName>
        <fullName evidence="1">Uncharacterized protein</fullName>
    </submittedName>
</protein>
<comment type="caution">
    <text evidence="1">The sequence shown here is derived from an EMBL/GenBank/DDBJ whole genome shotgun (WGS) entry which is preliminary data.</text>
</comment>